<name>A0A6J5RGA7_9CAUD</name>
<accession>A0A6J5RGA7</accession>
<gene>
    <name evidence="1" type="ORF">UFOVP1295_52</name>
</gene>
<proteinExistence type="predicted"/>
<protein>
    <submittedName>
        <fullName evidence="1">Uncharacterized protein</fullName>
    </submittedName>
</protein>
<reference evidence="1" key="1">
    <citation type="submission" date="2020-05" db="EMBL/GenBank/DDBJ databases">
        <authorList>
            <person name="Chiriac C."/>
            <person name="Salcher M."/>
            <person name="Ghai R."/>
            <person name="Kavagutti S V."/>
        </authorList>
    </citation>
    <scope>NUCLEOTIDE SEQUENCE</scope>
</reference>
<sequence>MGMQYDVKSKHMSASGVAVNYRTRLKGAVVSADAAAAARNVVFADNSLLTGTYNIPGSTVCTVTITAHGLATGDRVWLDFTSGSAVDNVYVVTVTSTSAFTVVTASLTTSGNVTMYKTLLMEADTYNSTAYNIIIPGEGILAENGIYVGLVANLTTTVFYG</sequence>
<dbReference type="InterPro" id="IPR023366">
    <property type="entry name" value="ATP_synth_asu-like_sf"/>
</dbReference>
<dbReference type="EMBL" id="LR797242">
    <property type="protein sequence ID" value="CAB4196039.1"/>
    <property type="molecule type" value="Genomic_DNA"/>
</dbReference>
<dbReference type="Gene3D" id="2.40.30.20">
    <property type="match status" value="1"/>
</dbReference>
<organism evidence="1">
    <name type="scientific">uncultured Caudovirales phage</name>
    <dbReference type="NCBI Taxonomy" id="2100421"/>
    <lineage>
        <taxon>Viruses</taxon>
        <taxon>Duplodnaviria</taxon>
        <taxon>Heunggongvirae</taxon>
        <taxon>Uroviricota</taxon>
        <taxon>Caudoviricetes</taxon>
        <taxon>Peduoviridae</taxon>
        <taxon>Maltschvirus</taxon>
        <taxon>Maltschvirus maltsch</taxon>
    </lineage>
</organism>
<evidence type="ECO:0000313" key="1">
    <source>
        <dbReference type="EMBL" id="CAB4196039.1"/>
    </source>
</evidence>